<dbReference type="AlphaFoldDB" id="A0ABD3VLF5"/>
<dbReference type="InterPro" id="IPR043358">
    <property type="entry name" value="GNL1-like"/>
</dbReference>
<keyword evidence="2" id="KW-0547">Nucleotide-binding</keyword>
<feature type="compositionally biased region" description="Basic and acidic residues" evidence="6">
    <location>
        <begin position="389"/>
        <end position="398"/>
    </location>
</feature>
<proteinExistence type="predicted"/>
<dbReference type="Proteomes" id="UP001634394">
    <property type="component" value="Unassembled WGS sequence"/>
</dbReference>
<dbReference type="InterPro" id="IPR027417">
    <property type="entry name" value="P-loop_NTPase"/>
</dbReference>
<dbReference type="SUPFAM" id="SSF52540">
    <property type="entry name" value="P-loop containing nucleoside triphosphate hydrolases"/>
    <property type="match status" value="1"/>
</dbReference>
<evidence type="ECO:0000259" key="7">
    <source>
        <dbReference type="Pfam" id="PF01926"/>
    </source>
</evidence>
<organism evidence="8 9">
    <name type="scientific">Sinanodonta woodiana</name>
    <name type="common">Chinese pond mussel</name>
    <name type="synonym">Anodonta woodiana</name>
    <dbReference type="NCBI Taxonomy" id="1069815"/>
    <lineage>
        <taxon>Eukaryota</taxon>
        <taxon>Metazoa</taxon>
        <taxon>Spiralia</taxon>
        <taxon>Lophotrochozoa</taxon>
        <taxon>Mollusca</taxon>
        <taxon>Bivalvia</taxon>
        <taxon>Autobranchia</taxon>
        <taxon>Heteroconchia</taxon>
        <taxon>Palaeoheterodonta</taxon>
        <taxon>Unionida</taxon>
        <taxon>Unionoidea</taxon>
        <taxon>Unionidae</taxon>
        <taxon>Unioninae</taxon>
        <taxon>Sinanodonta</taxon>
    </lineage>
</organism>
<dbReference type="Pfam" id="PF01926">
    <property type="entry name" value="MMR_HSR1"/>
    <property type="match status" value="1"/>
</dbReference>
<feature type="region of interest" description="Disordered" evidence="6">
    <location>
        <begin position="247"/>
        <end position="322"/>
    </location>
</feature>
<protein>
    <recommendedName>
        <fullName evidence="5">Large subunit GTPase 1 homolog</fullName>
    </recommendedName>
</protein>
<feature type="compositionally biased region" description="Acidic residues" evidence="6">
    <location>
        <begin position="261"/>
        <end position="293"/>
    </location>
</feature>
<dbReference type="PANTHER" id="PTHR45709">
    <property type="entry name" value="LARGE SUBUNIT GTPASE 1 HOMOLOG-RELATED"/>
    <property type="match status" value="1"/>
</dbReference>
<evidence type="ECO:0000256" key="6">
    <source>
        <dbReference type="SAM" id="MobiDB-lite"/>
    </source>
</evidence>
<keyword evidence="4" id="KW-0342">GTP-binding</keyword>
<feature type="domain" description="G" evidence="7">
    <location>
        <begin position="447"/>
        <end position="501"/>
    </location>
</feature>
<dbReference type="EMBL" id="JBJQND010000011">
    <property type="protein sequence ID" value="KAL3862414.1"/>
    <property type="molecule type" value="Genomic_DNA"/>
</dbReference>
<sequence>MGKKNAPQNLGKSIIRDRFSKKNKIQGESFIHTSQLNDGYDWSRLNLQSVTEQSNLEDFLATAELAGTEFTAEKLNVKVVDSKTHSGLLSLEEKQRVSELHKKHASLLRIPRRPPWDKTTTPEDLSASERESFLDWRRSLASLQEVEGLVMTPYEKNLDFWRQLWRVIERSDIVAQIVDARNPLLFYCEDLATYVNEVDPKKVNLLLINKADFLTDTQRDMWAEYFSTQGIQIAFWSAVLEMARQEEAERSQELESISTSMDEDEDDNSDNEDDDSGNEDDNTDADDEQEDSTNDNVLKDNKSENAEEKDGNDHMLGHPGCTNIADPLNGSYESVQGNIKTLSLDLTGADREESSRGKNEDKSTSADDLASDTDPHRDPCSLTLAMDSTKNEATEHSLIDSSNTKPSAKGSRSSVRNTGKVYSGPELLEFFKRLHSGPKVYEDVLTLGMVGYPNVGKSSTVNAILQMKKVPVSATPGRTKHFQTLYVDQSLMLCDCPGLVFPSFAVTKADLIINGVLPIDQMREHIPPVSLVCELIPKPVLEDHYGIIIPNPEEGEDPNRPPTAEELLNSYGYMRGYMTSRGLPDCPRSSRYILKEFVNGHLLYCKPPPGVDPKVFNPPPDIVTRRHAAAESHQGPDKNTLKKGSAGARLDNEFFTKAKSRIHARHAHGERPLYGSQVNMASSQPLVAGKPWKKHNNRKRKEKLRRLYDHMDD</sequence>
<reference evidence="8 9" key="1">
    <citation type="submission" date="2024-11" db="EMBL/GenBank/DDBJ databases">
        <title>Chromosome-level genome assembly of the freshwater bivalve Anodonta woodiana.</title>
        <authorList>
            <person name="Chen X."/>
        </authorList>
    </citation>
    <scope>NUCLEOTIDE SEQUENCE [LARGE SCALE GENOMIC DNA]</scope>
    <source>
        <strain evidence="8">MN2024</strain>
        <tissue evidence="8">Gills</tissue>
    </source>
</reference>
<keyword evidence="3" id="KW-0378">Hydrolase</keyword>
<dbReference type="InterPro" id="IPR006073">
    <property type="entry name" value="GTP-bd"/>
</dbReference>
<evidence type="ECO:0000256" key="1">
    <source>
        <dbReference type="ARBA" id="ARBA00022490"/>
    </source>
</evidence>
<evidence type="ECO:0000256" key="2">
    <source>
        <dbReference type="ARBA" id="ARBA00022741"/>
    </source>
</evidence>
<name>A0ABD3VLF5_SINWO</name>
<feature type="compositionally biased region" description="Polar residues" evidence="6">
    <location>
        <begin position="399"/>
        <end position="417"/>
    </location>
</feature>
<feature type="compositionally biased region" description="Basic and acidic residues" evidence="6">
    <location>
        <begin position="348"/>
        <end position="365"/>
    </location>
</feature>
<feature type="region of interest" description="Disordered" evidence="6">
    <location>
        <begin position="344"/>
        <end position="418"/>
    </location>
</feature>
<dbReference type="GO" id="GO:0016787">
    <property type="term" value="F:hydrolase activity"/>
    <property type="evidence" value="ECO:0007669"/>
    <property type="project" value="UniProtKB-KW"/>
</dbReference>
<accession>A0ABD3VLF5</accession>
<dbReference type="PANTHER" id="PTHR45709:SF2">
    <property type="entry name" value="LARGE SUBUNIT GTPASE 1 HOMOLOG"/>
    <property type="match status" value="1"/>
</dbReference>
<evidence type="ECO:0000256" key="5">
    <source>
        <dbReference type="ARBA" id="ARBA00040145"/>
    </source>
</evidence>
<evidence type="ECO:0000256" key="3">
    <source>
        <dbReference type="ARBA" id="ARBA00022801"/>
    </source>
</evidence>
<evidence type="ECO:0000313" key="9">
    <source>
        <dbReference type="Proteomes" id="UP001634394"/>
    </source>
</evidence>
<comment type="caution">
    <text evidence="8">The sequence shown here is derived from an EMBL/GenBank/DDBJ whole genome shotgun (WGS) entry which is preliminary data.</text>
</comment>
<evidence type="ECO:0000313" key="8">
    <source>
        <dbReference type="EMBL" id="KAL3862414.1"/>
    </source>
</evidence>
<dbReference type="Gene3D" id="3.40.50.300">
    <property type="entry name" value="P-loop containing nucleotide triphosphate hydrolases"/>
    <property type="match status" value="2"/>
</dbReference>
<evidence type="ECO:0000256" key="4">
    <source>
        <dbReference type="ARBA" id="ARBA00023134"/>
    </source>
</evidence>
<feature type="compositionally biased region" description="Basic and acidic residues" evidence="6">
    <location>
        <begin position="297"/>
        <end position="316"/>
    </location>
</feature>
<dbReference type="GO" id="GO:0005525">
    <property type="term" value="F:GTP binding"/>
    <property type="evidence" value="ECO:0007669"/>
    <property type="project" value="UniProtKB-KW"/>
</dbReference>
<keyword evidence="1" id="KW-0963">Cytoplasm</keyword>
<keyword evidence="9" id="KW-1185">Reference proteome</keyword>
<gene>
    <name evidence="8" type="ORF">ACJMK2_008381</name>
</gene>